<dbReference type="SUPFAM" id="SSF56112">
    <property type="entry name" value="Protein kinase-like (PK-like)"/>
    <property type="match status" value="1"/>
</dbReference>
<reference evidence="3" key="1">
    <citation type="submission" date="2022-11" db="UniProtKB">
        <authorList>
            <consortium name="WormBaseParasite"/>
        </authorList>
    </citation>
    <scope>IDENTIFICATION</scope>
</reference>
<dbReference type="PANTHER" id="PTHR44167">
    <property type="entry name" value="OVARIAN-SPECIFIC SERINE/THREONINE-PROTEIN KINASE LOK-RELATED"/>
    <property type="match status" value="1"/>
</dbReference>
<keyword evidence="2" id="KW-1185">Reference proteome</keyword>
<dbReference type="GO" id="GO:0005524">
    <property type="term" value="F:ATP binding"/>
    <property type="evidence" value="ECO:0007669"/>
    <property type="project" value="InterPro"/>
</dbReference>
<dbReference type="AlphaFoldDB" id="A0A915DK80"/>
<dbReference type="Pfam" id="PF00069">
    <property type="entry name" value="Pkinase"/>
    <property type="match status" value="1"/>
</dbReference>
<dbReference type="GO" id="GO:0004674">
    <property type="term" value="F:protein serine/threonine kinase activity"/>
    <property type="evidence" value="ECO:0007669"/>
    <property type="project" value="TreeGrafter"/>
</dbReference>
<dbReference type="Proteomes" id="UP000887574">
    <property type="component" value="Unplaced"/>
</dbReference>
<sequence length="93" mass="10700">MMPIIHINLLIKMKKVYRIVMEYMEGSTLQKLLDRKKPIDEGLVRKVLSQVAKAINWLHNNMLYTQDVKPENIMLEQSRNSSSASGSTLKAKV</sequence>
<evidence type="ECO:0000259" key="1">
    <source>
        <dbReference type="PROSITE" id="PS50011"/>
    </source>
</evidence>
<accession>A0A915DK80</accession>
<dbReference type="GO" id="GO:0005634">
    <property type="term" value="C:nucleus"/>
    <property type="evidence" value="ECO:0007669"/>
    <property type="project" value="TreeGrafter"/>
</dbReference>
<dbReference type="InterPro" id="IPR000719">
    <property type="entry name" value="Prot_kinase_dom"/>
</dbReference>
<evidence type="ECO:0000313" key="3">
    <source>
        <dbReference type="WBParaSite" id="jg20868"/>
    </source>
</evidence>
<feature type="domain" description="Protein kinase" evidence="1">
    <location>
        <begin position="1"/>
        <end position="93"/>
    </location>
</feature>
<proteinExistence type="predicted"/>
<dbReference type="PANTHER" id="PTHR44167:SF24">
    <property type="entry name" value="SERINE_THREONINE-PROTEIN KINASE CHK2"/>
    <property type="match status" value="1"/>
</dbReference>
<dbReference type="InterPro" id="IPR011009">
    <property type="entry name" value="Kinase-like_dom_sf"/>
</dbReference>
<dbReference type="Gene3D" id="1.10.510.10">
    <property type="entry name" value="Transferase(Phosphotransferase) domain 1"/>
    <property type="match status" value="1"/>
</dbReference>
<evidence type="ECO:0000313" key="2">
    <source>
        <dbReference type="Proteomes" id="UP000887574"/>
    </source>
</evidence>
<dbReference type="WBParaSite" id="jg20868">
    <property type="protein sequence ID" value="jg20868"/>
    <property type="gene ID" value="jg20868"/>
</dbReference>
<dbReference type="PROSITE" id="PS50011">
    <property type="entry name" value="PROTEIN_KINASE_DOM"/>
    <property type="match status" value="1"/>
</dbReference>
<organism evidence="2 3">
    <name type="scientific">Ditylenchus dipsaci</name>
    <dbReference type="NCBI Taxonomy" id="166011"/>
    <lineage>
        <taxon>Eukaryota</taxon>
        <taxon>Metazoa</taxon>
        <taxon>Ecdysozoa</taxon>
        <taxon>Nematoda</taxon>
        <taxon>Chromadorea</taxon>
        <taxon>Rhabditida</taxon>
        <taxon>Tylenchina</taxon>
        <taxon>Tylenchomorpha</taxon>
        <taxon>Sphaerularioidea</taxon>
        <taxon>Anguinidae</taxon>
        <taxon>Anguininae</taxon>
        <taxon>Ditylenchus</taxon>
    </lineage>
</organism>
<protein>
    <submittedName>
        <fullName evidence="3">Protein kinase domain-containing protein</fullName>
    </submittedName>
</protein>
<name>A0A915DK80_9BILA</name>
<dbReference type="GO" id="GO:0044773">
    <property type="term" value="P:mitotic DNA damage checkpoint signaling"/>
    <property type="evidence" value="ECO:0007669"/>
    <property type="project" value="TreeGrafter"/>
</dbReference>